<evidence type="ECO:0000313" key="5">
    <source>
        <dbReference type="Proteomes" id="UP000261828"/>
    </source>
</evidence>
<evidence type="ECO:0000256" key="1">
    <source>
        <dbReference type="SAM" id="Coils"/>
    </source>
</evidence>
<feature type="coiled-coil region" evidence="1">
    <location>
        <begin position="530"/>
        <end position="567"/>
    </location>
</feature>
<dbReference type="AlphaFoldDB" id="A0A371JSJ3"/>
<feature type="chain" id="PRO_5016812701" description="Fibronectin type-III domain-containing protein" evidence="2">
    <location>
        <begin position="25"/>
        <end position="571"/>
    </location>
</feature>
<dbReference type="Pfam" id="PF00041">
    <property type="entry name" value="fn3"/>
    <property type="match status" value="1"/>
</dbReference>
<dbReference type="CDD" id="cd00063">
    <property type="entry name" value="FN3"/>
    <property type="match status" value="1"/>
</dbReference>
<dbReference type="Proteomes" id="UP000261828">
    <property type="component" value="Unassembled WGS sequence"/>
</dbReference>
<evidence type="ECO:0000256" key="2">
    <source>
        <dbReference type="SAM" id="SignalP"/>
    </source>
</evidence>
<feature type="signal peptide" evidence="2">
    <location>
        <begin position="1"/>
        <end position="24"/>
    </location>
</feature>
<dbReference type="InterPro" id="IPR013783">
    <property type="entry name" value="Ig-like_fold"/>
</dbReference>
<sequence>MIMKHFKIYILFGLSVLGIASVQSQQLHTHSNAASMSNEANSVSGWGGSATESSVSSEVYSGSYSIKLESPNNGWNYAAYTFATTANEQYVVTFYAKSASSSNPALYWGGGGVVENQKIDITSSNWTQYSKTVTANGTNIALNIYPGSPALAGESVYIDYFSITPLSGADTQAPTAPSLLSNGQTDTTVDLSWSGATDNTGVTNYKVFKDGVLETTLGNVSSYQVTGLTASTAYSFTVTALDAAGNESVASNAVPVTTSSTSGGGTTGGHWTQDGTNIYYNDGNVGIGTTNPSELLDINGNIEVNRMVKIDGHGAVGSLQIMDNTDTGTYDVLLRGDAGSSYIKSGSFGIGTSNPLSKVHIFNGSSGQNPHNYSDLSVEDTDHVMISLMTYNTKQAYYGFADTDDGFVGGIQYSHPDDALHFRVNNHSSDMMIDASGNVGIGTTSPDAKLAVKGNIHAEEVKVDLSVPGPDYVFKEDYDLKSLEEVQNHIKAHGHLPNIPSAKEMEANGIDLGEMNMKLLEKIEELTLYILEQEKKLEIQNFQIEKLENKDKRIVELENRLKKIEQFLNQD</sequence>
<keyword evidence="5" id="KW-1185">Reference proteome</keyword>
<dbReference type="InterPro" id="IPR036116">
    <property type="entry name" value="FN3_sf"/>
</dbReference>
<keyword evidence="1" id="KW-0175">Coiled coil</keyword>
<dbReference type="PROSITE" id="PS50853">
    <property type="entry name" value="FN3"/>
    <property type="match status" value="1"/>
</dbReference>
<dbReference type="EMBL" id="QTJX01000001">
    <property type="protein sequence ID" value="RDY60771.1"/>
    <property type="molecule type" value="Genomic_DNA"/>
</dbReference>
<dbReference type="SMART" id="SM00060">
    <property type="entry name" value="FN3"/>
    <property type="match status" value="1"/>
</dbReference>
<dbReference type="Gene3D" id="2.60.40.10">
    <property type="entry name" value="Immunoglobulins"/>
    <property type="match status" value="1"/>
</dbReference>
<protein>
    <recommendedName>
        <fullName evidence="3">Fibronectin type-III domain-containing protein</fullName>
    </recommendedName>
</protein>
<gene>
    <name evidence="4" type="ORF">DX873_00895</name>
</gene>
<accession>A0A371JSJ3</accession>
<dbReference type="InterPro" id="IPR003961">
    <property type="entry name" value="FN3_dom"/>
</dbReference>
<dbReference type="Gene3D" id="2.60.120.260">
    <property type="entry name" value="Galactose-binding domain-like"/>
    <property type="match status" value="1"/>
</dbReference>
<evidence type="ECO:0000259" key="3">
    <source>
        <dbReference type="PROSITE" id="PS50853"/>
    </source>
</evidence>
<dbReference type="InterPro" id="IPR008979">
    <property type="entry name" value="Galactose-bd-like_sf"/>
</dbReference>
<organism evidence="4 5">
    <name type="scientific">Flagellimonas nanhaiensis</name>
    <dbReference type="NCBI Taxonomy" id="2292706"/>
    <lineage>
        <taxon>Bacteria</taxon>
        <taxon>Pseudomonadati</taxon>
        <taxon>Bacteroidota</taxon>
        <taxon>Flavobacteriia</taxon>
        <taxon>Flavobacteriales</taxon>
        <taxon>Flavobacteriaceae</taxon>
        <taxon>Flagellimonas</taxon>
    </lineage>
</organism>
<dbReference type="SUPFAM" id="SSF49785">
    <property type="entry name" value="Galactose-binding domain-like"/>
    <property type="match status" value="1"/>
</dbReference>
<proteinExistence type="predicted"/>
<keyword evidence="2" id="KW-0732">Signal</keyword>
<feature type="domain" description="Fibronectin type-III" evidence="3">
    <location>
        <begin position="173"/>
        <end position="261"/>
    </location>
</feature>
<name>A0A371JSJ3_9FLAO</name>
<comment type="caution">
    <text evidence="4">The sequence shown here is derived from an EMBL/GenBank/DDBJ whole genome shotgun (WGS) entry which is preliminary data.</text>
</comment>
<dbReference type="SUPFAM" id="SSF49265">
    <property type="entry name" value="Fibronectin type III"/>
    <property type="match status" value="1"/>
</dbReference>
<reference evidence="4 5" key="1">
    <citation type="submission" date="2018-08" db="EMBL/GenBank/DDBJ databases">
        <title>Muricauda nanhaiensis sp. nov., isolated from seawater of the South China Sea.</title>
        <authorList>
            <person name="Dang Y."/>
        </authorList>
    </citation>
    <scope>NUCLEOTIDE SEQUENCE [LARGE SCALE GENOMIC DNA]</scope>
    <source>
        <strain evidence="4 5">SM1704</strain>
    </source>
</reference>
<evidence type="ECO:0000313" key="4">
    <source>
        <dbReference type="EMBL" id="RDY60771.1"/>
    </source>
</evidence>